<dbReference type="NCBIfam" id="TIGR02795">
    <property type="entry name" value="tol_pal_ybgF"/>
    <property type="match status" value="1"/>
</dbReference>
<reference evidence="5 6" key="1">
    <citation type="submission" date="2020-11" db="EMBL/GenBank/DDBJ databases">
        <title>Algicoccus daihaiensis sp.nov., isolated from Daihai Lake in Inner Mongolia.</title>
        <authorList>
            <person name="Kai J."/>
        </authorList>
    </citation>
    <scope>NUCLEOTIDE SEQUENCE [LARGE SCALE GENOMIC DNA]</scope>
    <source>
        <strain evidence="6">f23</strain>
    </source>
</reference>
<feature type="signal peptide" evidence="2">
    <location>
        <begin position="1"/>
        <end position="25"/>
    </location>
</feature>
<feature type="domain" description="Outer membrane lipoprotein BamD-like" evidence="4">
    <location>
        <begin position="97"/>
        <end position="219"/>
    </location>
</feature>
<accession>A0ABY4AL88</accession>
<dbReference type="Pfam" id="PF13525">
    <property type="entry name" value="YfiO"/>
    <property type="match status" value="1"/>
</dbReference>
<name>A0ABY4AL88_9BURK</name>
<feature type="coiled-coil region" evidence="2">
    <location>
        <begin position="35"/>
        <end position="73"/>
    </location>
</feature>
<dbReference type="EMBL" id="CP063982">
    <property type="protein sequence ID" value="UOD50813.1"/>
    <property type="molecule type" value="Genomic_DNA"/>
</dbReference>
<dbReference type="InterPro" id="IPR034706">
    <property type="entry name" value="CpoB"/>
</dbReference>
<feature type="region of interest" description="Disordered" evidence="3">
    <location>
        <begin position="80"/>
        <end position="101"/>
    </location>
</feature>
<comment type="subcellular location">
    <subcellularLocation>
        <location evidence="2">Periplasm</location>
    </subcellularLocation>
</comment>
<gene>
    <name evidence="5" type="primary">ybgF</name>
    <name evidence="2" type="synonym">cpoB</name>
    <name evidence="5" type="ORF">DHf2319_02475</name>
</gene>
<dbReference type="InterPro" id="IPR014162">
    <property type="entry name" value="CpoB_C"/>
</dbReference>
<comment type="similarity">
    <text evidence="2">Belongs to the CpoB family.</text>
</comment>
<protein>
    <recommendedName>
        <fullName evidence="2">Cell division coordinator CpoB</fullName>
    </recommendedName>
</protein>
<dbReference type="HAMAP" id="MF_02066">
    <property type="entry name" value="CpoB"/>
    <property type="match status" value="1"/>
</dbReference>
<dbReference type="SUPFAM" id="SSF48452">
    <property type="entry name" value="TPR-like"/>
    <property type="match status" value="1"/>
</dbReference>
<keyword evidence="2" id="KW-0131">Cell cycle</keyword>
<dbReference type="InterPro" id="IPR011990">
    <property type="entry name" value="TPR-like_helical_dom_sf"/>
</dbReference>
<dbReference type="RefSeq" id="WP_243479226.1">
    <property type="nucleotide sequence ID" value="NZ_CP063982.1"/>
</dbReference>
<evidence type="ECO:0000256" key="3">
    <source>
        <dbReference type="SAM" id="MobiDB-lite"/>
    </source>
</evidence>
<keyword evidence="1 2" id="KW-0732">Signal</keyword>
<comment type="function">
    <text evidence="2">Mediates coordination of peptidoglycan synthesis and outer membrane constriction during cell division.</text>
</comment>
<sequence precursor="true">MHLTRISFAVAVTSCLAAVTPVSHAFTDSEARQAILELRQELRTLTETSQRASLQLANRIDMLEQELTRLRAQIEEMGGPRAALGSGSNEQPEQAKDSKEQAAFDGAMDLYRKGDFKGSAESLSAFLTLYPESVLAPTAQFYLGSANYANKNYRGAISVLNTMAGKFPDHPRAPDALLVIAGSEFELNQRTAAKATLEKIVKNYPNTAAAQSAQERLKLL</sequence>
<feature type="chain" id="PRO_5044923969" description="Cell division coordinator CpoB" evidence="2">
    <location>
        <begin position="26"/>
        <end position="220"/>
    </location>
</feature>
<dbReference type="Proteomes" id="UP000831607">
    <property type="component" value="Chromosome"/>
</dbReference>
<evidence type="ECO:0000259" key="4">
    <source>
        <dbReference type="Pfam" id="PF13525"/>
    </source>
</evidence>
<evidence type="ECO:0000256" key="1">
    <source>
        <dbReference type="ARBA" id="ARBA00022729"/>
    </source>
</evidence>
<keyword evidence="2" id="KW-0132">Cell division</keyword>
<keyword evidence="2" id="KW-0574">Periplasm</keyword>
<organism evidence="5 6">
    <name type="scientific">Orrella daihaiensis</name>
    <dbReference type="NCBI Taxonomy" id="2782176"/>
    <lineage>
        <taxon>Bacteria</taxon>
        <taxon>Pseudomonadati</taxon>
        <taxon>Pseudomonadota</taxon>
        <taxon>Betaproteobacteria</taxon>
        <taxon>Burkholderiales</taxon>
        <taxon>Alcaligenaceae</taxon>
        <taxon>Orrella</taxon>
    </lineage>
</organism>
<evidence type="ECO:0000256" key="2">
    <source>
        <dbReference type="HAMAP-Rule" id="MF_02066"/>
    </source>
</evidence>
<dbReference type="Gene3D" id="1.25.40.10">
    <property type="entry name" value="Tetratricopeptide repeat domain"/>
    <property type="match status" value="1"/>
</dbReference>
<dbReference type="InterPro" id="IPR039565">
    <property type="entry name" value="BamD-like"/>
</dbReference>
<keyword evidence="6" id="KW-1185">Reference proteome</keyword>
<evidence type="ECO:0000313" key="6">
    <source>
        <dbReference type="Proteomes" id="UP000831607"/>
    </source>
</evidence>
<evidence type="ECO:0000313" key="5">
    <source>
        <dbReference type="EMBL" id="UOD50813.1"/>
    </source>
</evidence>
<proteinExistence type="inferred from homology"/>
<keyword evidence="2" id="KW-0175">Coiled coil</keyword>